<comment type="caution">
    <text evidence="2">The sequence shown here is derived from an EMBL/GenBank/DDBJ whole genome shotgun (WGS) entry which is preliminary data.</text>
</comment>
<dbReference type="EMBL" id="JABBHS010000198">
    <property type="protein sequence ID" value="MBU2722934.1"/>
    <property type="molecule type" value="Genomic_DNA"/>
</dbReference>
<evidence type="ECO:0008006" key="4">
    <source>
        <dbReference type="Google" id="ProtNLM"/>
    </source>
</evidence>
<protein>
    <recommendedName>
        <fullName evidence="4">DUF1640 domain-containing protein</fullName>
    </recommendedName>
</protein>
<gene>
    <name evidence="2" type="ORF">HF568_06860</name>
</gene>
<evidence type="ECO:0000313" key="2">
    <source>
        <dbReference type="EMBL" id="MBU2722934.1"/>
    </source>
</evidence>
<accession>A0A8X8KBX2</accession>
<evidence type="ECO:0000313" key="3">
    <source>
        <dbReference type="Proteomes" id="UP000887300"/>
    </source>
</evidence>
<evidence type="ECO:0000256" key="1">
    <source>
        <dbReference type="SAM" id="Phobius"/>
    </source>
</evidence>
<keyword evidence="1" id="KW-0472">Membrane</keyword>
<reference evidence="2" key="1">
    <citation type="journal article" date="2021" name="ISME J.">
        <title>Genomic evolution of the class Acidithiobacillia: deep-branching Proteobacteria living in extreme acidic conditions.</title>
        <authorList>
            <person name="Moya-Beltran A."/>
            <person name="Beard S."/>
            <person name="Rojas-Villalobos C."/>
            <person name="Issotta F."/>
            <person name="Gallardo Y."/>
            <person name="Ulloa R."/>
            <person name="Giaveno A."/>
            <person name="Degli Esposti M."/>
            <person name="Johnson D.B."/>
            <person name="Quatrini R."/>
        </authorList>
    </citation>
    <scope>NUCLEOTIDE SEQUENCE</scope>
    <source>
        <strain evidence="2">DSM 583</strain>
    </source>
</reference>
<organism evidence="2 3">
    <name type="scientific">Acidithiobacillus ferridurans</name>
    <dbReference type="NCBI Taxonomy" id="1232575"/>
    <lineage>
        <taxon>Bacteria</taxon>
        <taxon>Pseudomonadati</taxon>
        <taxon>Pseudomonadota</taxon>
        <taxon>Acidithiobacillia</taxon>
        <taxon>Acidithiobacillales</taxon>
        <taxon>Acidithiobacillaceae</taxon>
        <taxon>Acidithiobacillus</taxon>
    </lineage>
</organism>
<dbReference type="Proteomes" id="UP000887300">
    <property type="component" value="Unassembled WGS sequence"/>
</dbReference>
<name>A0A8X8KBX2_ACIFI</name>
<dbReference type="AlphaFoldDB" id="A0A8X8KBX2"/>
<keyword evidence="1" id="KW-1133">Transmembrane helix</keyword>
<dbReference type="RefSeq" id="WP_215886111.1">
    <property type="nucleotide sequence ID" value="NZ_CP134225.1"/>
</dbReference>
<proteinExistence type="predicted"/>
<sequence length="79" mass="8290">MKAADALSTDANSLLAGLATKQDLTVVETKLDSRIASLEATMNAKFMVVNIYLIIIGVLSASSSPLFSGLVHALIGLFH</sequence>
<feature type="transmembrane region" description="Helical" evidence="1">
    <location>
        <begin position="51"/>
        <end position="78"/>
    </location>
</feature>
<keyword evidence="1" id="KW-0812">Transmembrane</keyword>